<evidence type="ECO:0000313" key="1">
    <source>
        <dbReference type="EMBL" id="BDD87160.1"/>
    </source>
</evidence>
<reference evidence="1 2" key="1">
    <citation type="submission" date="2022-01" db="EMBL/GenBank/DDBJ databases">
        <title>Desulfofustis limnae sp. nov., a novel mesophilic sulfate-reducing bacterium isolated from marsh soil.</title>
        <authorList>
            <person name="Watanabe M."/>
            <person name="Takahashi A."/>
            <person name="Kojima H."/>
            <person name="Fukui M."/>
        </authorList>
    </citation>
    <scope>NUCLEOTIDE SEQUENCE [LARGE SCALE GENOMIC DNA]</scope>
    <source>
        <strain evidence="1 2">PPLL</strain>
    </source>
</reference>
<protein>
    <submittedName>
        <fullName evidence="1">Uncharacterized protein</fullName>
    </submittedName>
</protein>
<gene>
    <name evidence="1" type="ORF">DPPLL_15250</name>
</gene>
<keyword evidence="2" id="KW-1185">Reference proteome</keyword>
<evidence type="ECO:0000313" key="2">
    <source>
        <dbReference type="Proteomes" id="UP000830055"/>
    </source>
</evidence>
<proteinExistence type="predicted"/>
<dbReference type="RefSeq" id="WP_284154198.1">
    <property type="nucleotide sequence ID" value="NZ_AP025516.1"/>
</dbReference>
<dbReference type="Proteomes" id="UP000830055">
    <property type="component" value="Chromosome"/>
</dbReference>
<organism evidence="1 2">
    <name type="scientific">Desulfofustis limnaeus</name>
    <dbReference type="NCBI Taxonomy" id="2740163"/>
    <lineage>
        <taxon>Bacteria</taxon>
        <taxon>Pseudomonadati</taxon>
        <taxon>Thermodesulfobacteriota</taxon>
        <taxon>Desulfobulbia</taxon>
        <taxon>Desulfobulbales</taxon>
        <taxon>Desulfocapsaceae</taxon>
        <taxon>Desulfofustis</taxon>
    </lineage>
</organism>
<name>A0ABM7W8E2_9BACT</name>
<accession>A0ABM7W8E2</accession>
<dbReference type="EMBL" id="AP025516">
    <property type="protein sequence ID" value="BDD87160.1"/>
    <property type="molecule type" value="Genomic_DNA"/>
</dbReference>
<sequence length="161" mass="18608">MTQDRKTYRGIVSLLLLSLFFCFSAASGNSLHTSQGLLDKESQLLRSLNEEERLWYQRFLEGVLLFDGWHAITDDLLSVFDEDEAADRQLLLQRLGMKIGTEWAKDNDRRKIDTEMLEEWGDRLREARSQGADTTLAMLHAIEREVDMILQKKESLAATTR</sequence>